<evidence type="ECO:0000313" key="3">
    <source>
        <dbReference type="Proteomes" id="UP000248806"/>
    </source>
</evidence>
<feature type="transmembrane region" description="Helical" evidence="1">
    <location>
        <begin position="23"/>
        <end position="41"/>
    </location>
</feature>
<dbReference type="Proteomes" id="UP000248806">
    <property type="component" value="Unassembled WGS sequence"/>
</dbReference>
<name>A0A326U4D1_THEHA</name>
<evidence type="ECO:0000313" key="2">
    <source>
        <dbReference type="EMBL" id="PZW27898.1"/>
    </source>
</evidence>
<comment type="caution">
    <text evidence="2">The sequence shown here is derived from an EMBL/GenBank/DDBJ whole genome shotgun (WGS) entry which is preliminary data.</text>
</comment>
<organism evidence="2 3">
    <name type="scientific">Thermosporothrix hazakensis</name>
    <dbReference type="NCBI Taxonomy" id="644383"/>
    <lineage>
        <taxon>Bacteria</taxon>
        <taxon>Bacillati</taxon>
        <taxon>Chloroflexota</taxon>
        <taxon>Ktedonobacteria</taxon>
        <taxon>Ktedonobacterales</taxon>
        <taxon>Thermosporotrichaceae</taxon>
        <taxon>Thermosporothrix</taxon>
    </lineage>
</organism>
<gene>
    <name evidence="2" type="ORF">EI42_03276</name>
</gene>
<accession>A0A326U4D1</accession>
<keyword evidence="1" id="KW-0472">Membrane</keyword>
<keyword evidence="3" id="KW-1185">Reference proteome</keyword>
<dbReference type="EMBL" id="QKUF01000011">
    <property type="protein sequence ID" value="PZW27898.1"/>
    <property type="molecule type" value="Genomic_DNA"/>
</dbReference>
<reference evidence="2 3" key="1">
    <citation type="submission" date="2018-06" db="EMBL/GenBank/DDBJ databases">
        <title>Genomic Encyclopedia of Archaeal and Bacterial Type Strains, Phase II (KMG-II): from individual species to whole genera.</title>
        <authorList>
            <person name="Goeker M."/>
        </authorList>
    </citation>
    <scope>NUCLEOTIDE SEQUENCE [LARGE SCALE GENOMIC DNA]</scope>
    <source>
        <strain evidence="2 3">ATCC BAA-1881</strain>
    </source>
</reference>
<sequence>MLTLDAISFSLPLRVEYQKMRQIWWLNLIAYVGLYLILFLQLLNSRSFFACVLLSMYLWLLPFWLNSMLRARRQKESDRLLLDEQGLFSRCMGQGRSIRWDEVRLFACYRIDTQYSELVNEQSVVHWRVPLEGIQETKPFVAMSQAELFRQVNRVVLTRIPGVRCLNEP</sequence>
<dbReference type="AlphaFoldDB" id="A0A326U4D1"/>
<evidence type="ECO:0000256" key="1">
    <source>
        <dbReference type="SAM" id="Phobius"/>
    </source>
</evidence>
<feature type="transmembrane region" description="Helical" evidence="1">
    <location>
        <begin position="47"/>
        <end position="65"/>
    </location>
</feature>
<protein>
    <submittedName>
        <fullName evidence="2">Uncharacterized protein</fullName>
    </submittedName>
</protein>
<keyword evidence="1" id="KW-0812">Transmembrane</keyword>
<keyword evidence="1" id="KW-1133">Transmembrane helix</keyword>
<proteinExistence type="predicted"/>